<feature type="region of interest" description="Disordered" evidence="5">
    <location>
        <begin position="703"/>
        <end position="731"/>
    </location>
</feature>
<evidence type="ECO:0000313" key="8">
    <source>
        <dbReference type="EMBL" id="GIL62855.1"/>
    </source>
</evidence>
<keyword evidence="3" id="KW-0862">Zinc</keyword>
<evidence type="ECO:0000256" key="3">
    <source>
        <dbReference type="ARBA" id="ARBA00022833"/>
    </source>
</evidence>
<keyword evidence="6" id="KW-0812">Transmembrane</keyword>
<feature type="non-terminal residue" evidence="8">
    <location>
        <position position="1220"/>
    </location>
</feature>
<evidence type="ECO:0000256" key="6">
    <source>
        <dbReference type="SAM" id="Phobius"/>
    </source>
</evidence>
<keyword evidence="9" id="KW-1185">Reference proteome</keyword>
<dbReference type="InterPro" id="IPR013083">
    <property type="entry name" value="Znf_RING/FYVE/PHD"/>
</dbReference>
<evidence type="ECO:0000256" key="1">
    <source>
        <dbReference type="ARBA" id="ARBA00022723"/>
    </source>
</evidence>
<keyword evidence="1" id="KW-0479">Metal-binding</keyword>
<feature type="compositionally biased region" description="Gly residues" evidence="5">
    <location>
        <begin position="486"/>
        <end position="498"/>
    </location>
</feature>
<dbReference type="GO" id="GO:0008270">
    <property type="term" value="F:zinc ion binding"/>
    <property type="evidence" value="ECO:0007669"/>
    <property type="project" value="UniProtKB-KW"/>
</dbReference>
<dbReference type="InterPro" id="IPR017907">
    <property type="entry name" value="Znf_RING_CS"/>
</dbReference>
<sequence>VGYGSSRTTAHDLPGGYGHWPDADGGHASASARTSYRWVSSVPAGCSSAAASAAAVSAAHISAFTASDVFRYDNDVSSSSSIYRHGTVGLELQQRDQENSTAAGGVVVATPLPAPLLAQAGQERAEVWSAPLTSESGIHPNWRSVPQRVRSCSLYPSPTPCNPALPMLTAGPAAAAATDPVVAQGRILSLQQQQEQRQRSREVPPLNLPAPAPAAAMPSPCFDRSSEGQPYDNSCSTSCATENPWGLEVDGNVGGGGTAKPRNPDAHWKSFPGDSPRSPDLARGLASREPRADSADADAESSETQRTSRYLGYSGSDALVCGLCGGCLQRAVAVQPCGHTYCGSCLSQRLSVVMAAGCKLGCPAGCAVFTKIAVNMPARRLEELMLGHISRDLADPDPPGRPEPERQNPARATASAAATAAAPTATTPARRSPAAAGPTGWPRGGGRTTSDPGPLNMGAAAAAAVVLDTAQSAVAATPSGSRPAAGVGGSGVYGGGDASGHRHHRGGSPTRREAVSMPWQNRSHQHGTPSPAPPPPQQQQGGHSPNSTSYGPSPASCAAGGDSADMYGTGSGRNNGEDEMHRRRHRSDDDVEDEDTLDLCPLPDEVLPLPAERLHVRQAELFLMRLREVMELRPEPEPGWEAAERCLTLLCPLTRLASTQPGARDALSAMGALQGCLLVLEQQLRMQQRQHQHRIVQRLALQGQRPQPAPCDTDVELHPPQSAPRDGRRPRRLCCPDTTSITNASGLQRTPGSGGGGGSCGAATTAAAAAPISSGETCQGRLRPSFSDNSAAPVCNDAQHQISNRQVATMTVTGAATAAAAAVNIDQIRQSLTVQRAACGLMVVLLTGLGPEDGCQQSNQWSLARMGGVEVLLKVLRQAACVVAAAEEAEALAGKVGGEAAAQDAASGSGGDAGATAGAAVGEDVCGIWGVGSDERWQWRRRQLKEEAELLAAASLTVMRLMVHGNTMTQAHVTCDGVAAVLGVLRDMLRCDSVLASGLQLLVELARGDDVTHTAIRQRLMEDGALQLAVAALWGGSSRSASGRGHSKTFKSVSVNAAISTAASRGRHGGGPVLAASLTALGTLLAAPMPGVLVTVAVSELRRIQALPRLRSCLKDLELELQMADAVHPGRRGRRSRKQPPSEPEAALLAAGRRVEQRLVMMITAKNWWWWRRGSRDGNGREDGGVGGVQEPSWRLFVAAGAGFAVGASFTAAVVVSLLY</sequence>
<gene>
    <name evidence="8" type="ORF">Vafri_17073</name>
</gene>
<dbReference type="AlphaFoldDB" id="A0A8J4BJW4"/>
<feature type="compositionally biased region" description="Polar residues" evidence="5">
    <location>
        <begin position="227"/>
        <end position="237"/>
    </location>
</feature>
<evidence type="ECO:0000313" key="9">
    <source>
        <dbReference type="Proteomes" id="UP000747399"/>
    </source>
</evidence>
<keyword evidence="6" id="KW-0472">Membrane</keyword>
<name>A0A8J4BJW4_9CHLO</name>
<keyword evidence="6" id="KW-1133">Transmembrane helix</keyword>
<feature type="compositionally biased region" description="Basic and acidic residues" evidence="5">
    <location>
        <begin position="391"/>
        <end position="408"/>
    </location>
</feature>
<keyword evidence="2 4" id="KW-0863">Zinc-finger</keyword>
<feature type="region of interest" description="Disordered" evidence="5">
    <location>
        <begin position="190"/>
        <end position="237"/>
    </location>
</feature>
<organism evidence="8 9">
    <name type="scientific">Volvox africanus</name>
    <dbReference type="NCBI Taxonomy" id="51714"/>
    <lineage>
        <taxon>Eukaryota</taxon>
        <taxon>Viridiplantae</taxon>
        <taxon>Chlorophyta</taxon>
        <taxon>core chlorophytes</taxon>
        <taxon>Chlorophyceae</taxon>
        <taxon>CS clade</taxon>
        <taxon>Chlamydomonadales</taxon>
        <taxon>Volvocaceae</taxon>
        <taxon>Volvox</taxon>
    </lineage>
</organism>
<dbReference type="InterPro" id="IPR001841">
    <property type="entry name" value="Znf_RING"/>
</dbReference>
<feature type="transmembrane region" description="Helical" evidence="6">
    <location>
        <begin position="1196"/>
        <end position="1219"/>
    </location>
</feature>
<feature type="region of interest" description="Disordered" evidence="5">
    <location>
        <begin position="250"/>
        <end position="307"/>
    </location>
</feature>
<feature type="region of interest" description="Disordered" evidence="5">
    <location>
        <begin position="391"/>
        <end position="456"/>
    </location>
</feature>
<proteinExistence type="predicted"/>
<dbReference type="EMBL" id="BNCO01000054">
    <property type="protein sequence ID" value="GIL62855.1"/>
    <property type="molecule type" value="Genomic_DNA"/>
</dbReference>
<feature type="compositionally biased region" description="Low complexity" evidence="5">
    <location>
        <begin position="409"/>
        <end position="441"/>
    </location>
</feature>
<evidence type="ECO:0000256" key="5">
    <source>
        <dbReference type="SAM" id="MobiDB-lite"/>
    </source>
</evidence>
<feature type="domain" description="RING-type" evidence="7">
    <location>
        <begin position="321"/>
        <end position="363"/>
    </location>
</feature>
<dbReference type="Proteomes" id="UP000747399">
    <property type="component" value="Unassembled WGS sequence"/>
</dbReference>
<dbReference type="PROSITE" id="PS50089">
    <property type="entry name" value="ZF_RING_2"/>
    <property type="match status" value="1"/>
</dbReference>
<evidence type="ECO:0000256" key="4">
    <source>
        <dbReference type="PROSITE-ProRule" id="PRU00175"/>
    </source>
</evidence>
<dbReference type="Gene3D" id="3.30.40.10">
    <property type="entry name" value="Zinc/RING finger domain, C3HC4 (zinc finger)"/>
    <property type="match status" value="1"/>
</dbReference>
<comment type="caution">
    <text evidence="8">The sequence shown here is derived from an EMBL/GenBank/DDBJ whole genome shotgun (WGS) entry which is preliminary data.</text>
</comment>
<feature type="compositionally biased region" description="Low complexity" evidence="5">
    <location>
        <begin position="538"/>
        <end position="547"/>
    </location>
</feature>
<protein>
    <recommendedName>
        <fullName evidence="7">RING-type domain-containing protein</fullName>
    </recommendedName>
</protein>
<dbReference type="PROSITE" id="PS00518">
    <property type="entry name" value="ZF_RING_1"/>
    <property type="match status" value="1"/>
</dbReference>
<accession>A0A8J4BJW4</accession>
<feature type="region of interest" description="Disordered" evidence="5">
    <location>
        <begin position="475"/>
        <end position="595"/>
    </location>
</feature>
<evidence type="ECO:0000259" key="7">
    <source>
        <dbReference type="PROSITE" id="PS50089"/>
    </source>
</evidence>
<reference evidence="8" key="1">
    <citation type="journal article" date="2021" name="Proc. Natl. Acad. Sci. U.S.A.">
        <title>Three genomes in the algal genus Volvox reveal the fate of a haploid sex-determining region after a transition to homothallism.</title>
        <authorList>
            <person name="Yamamoto K."/>
            <person name="Hamaji T."/>
            <person name="Kawai-Toyooka H."/>
            <person name="Matsuzaki R."/>
            <person name="Takahashi F."/>
            <person name="Nishimura Y."/>
            <person name="Kawachi M."/>
            <person name="Noguchi H."/>
            <person name="Minakuchi Y."/>
            <person name="Umen J.G."/>
            <person name="Toyoda A."/>
            <person name="Nozaki H."/>
        </authorList>
    </citation>
    <scope>NUCLEOTIDE SEQUENCE</scope>
    <source>
        <strain evidence="8">NIES-3780</strain>
    </source>
</reference>
<dbReference type="SUPFAM" id="SSF57850">
    <property type="entry name" value="RING/U-box"/>
    <property type="match status" value="1"/>
</dbReference>
<evidence type="ECO:0000256" key="2">
    <source>
        <dbReference type="ARBA" id="ARBA00022771"/>
    </source>
</evidence>